<comment type="caution">
    <text evidence="4">The sequence shown here is derived from an EMBL/GenBank/DDBJ whole genome shotgun (WGS) entry which is preliminary data.</text>
</comment>
<organism evidence="4 6">
    <name type="scientific">Albula glossodonta</name>
    <name type="common">roundjaw bonefish</name>
    <dbReference type="NCBI Taxonomy" id="121402"/>
    <lineage>
        <taxon>Eukaryota</taxon>
        <taxon>Metazoa</taxon>
        <taxon>Chordata</taxon>
        <taxon>Craniata</taxon>
        <taxon>Vertebrata</taxon>
        <taxon>Euteleostomi</taxon>
        <taxon>Actinopterygii</taxon>
        <taxon>Neopterygii</taxon>
        <taxon>Teleostei</taxon>
        <taxon>Albuliformes</taxon>
        <taxon>Albulidae</taxon>
        <taxon>Albula</taxon>
    </lineage>
</organism>
<dbReference type="EMBL" id="JAFBMS010002467">
    <property type="protein sequence ID" value="KAG9328262.1"/>
    <property type="molecule type" value="Genomic_DNA"/>
</dbReference>
<evidence type="ECO:0000256" key="1">
    <source>
        <dbReference type="ARBA" id="ARBA00022514"/>
    </source>
</evidence>
<name>A0A8T2MSC8_9TELE</name>
<dbReference type="Proteomes" id="UP000824540">
    <property type="component" value="Unassembled WGS sequence"/>
</dbReference>
<keyword evidence="6" id="KW-1185">Reference proteome</keyword>
<dbReference type="Gene3D" id="2.40.50.40">
    <property type="match status" value="1"/>
</dbReference>
<accession>A0A8T2MSC8</accession>
<feature type="domain" description="Chemokine interleukin-8-like" evidence="3">
    <location>
        <begin position="33"/>
        <end position="88"/>
    </location>
</feature>
<dbReference type="InterPro" id="IPR001811">
    <property type="entry name" value="Chemokine_IL8-like_dom"/>
</dbReference>
<feature type="chain" id="PRO_5036275771" description="Chemokine interleukin-8-like domain-containing protein" evidence="2">
    <location>
        <begin position="27"/>
        <end position="97"/>
    </location>
</feature>
<sequence>MHLSLSLSQSACLICVAMLLVTHAACEPMKLHSCCERTSSYPITTPITKCRLQKPSQHCVKAVIFTSNGNHFCTYPKAPWVAAKVKELRKKGNPCTF</sequence>
<evidence type="ECO:0000259" key="3">
    <source>
        <dbReference type="Pfam" id="PF00048"/>
    </source>
</evidence>
<feature type="signal peptide" evidence="2">
    <location>
        <begin position="1"/>
        <end position="26"/>
    </location>
</feature>
<gene>
    <name evidence="4" type="ORF">JZ751_015478</name>
    <name evidence="5" type="ORF">JZ751_022031</name>
</gene>
<protein>
    <recommendedName>
        <fullName evidence="3">Chemokine interleukin-8-like domain-containing protein</fullName>
    </recommendedName>
</protein>
<dbReference type="Pfam" id="PF00048">
    <property type="entry name" value="IL8"/>
    <property type="match status" value="1"/>
</dbReference>
<dbReference type="GO" id="GO:0008009">
    <property type="term" value="F:chemokine activity"/>
    <property type="evidence" value="ECO:0007669"/>
    <property type="project" value="InterPro"/>
</dbReference>
<dbReference type="GO" id="GO:0006955">
    <property type="term" value="P:immune response"/>
    <property type="evidence" value="ECO:0007669"/>
    <property type="project" value="InterPro"/>
</dbReference>
<dbReference type="OrthoDB" id="8457630at2759"/>
<evidence type="ECO:0000313" key="4">
    <source>
        <dbReference type="EMBL" id="KAG9328262.1"/>
    </source>
</evidence>
<evidence type="ECO:0000313" key="5">
    <source>
        <dbReference type="EMBL" id="KAG9340106.1"/>
    </source>
</evidence>
<evidence type="ECO:0000313" key="6">
    <source>
        <dbReference type="Proteomes" id="UP000824540"/>
    </source>
</evidence>
<dbReference type="AlphaFoldDB" id="A0A8T2MSC8"/>
<proteinExistence type="predicted"/>
<dbReference type="GO" id="GO:0005615">
    <property type="term" value="C:extracellular space"/>
    <property type="evidence" value="ECO:0007669"/>
    <property type="project" value="UniProtKB-KW"/>
</dbReference>
<reference evidence="4" key="1">
    <citation type="thesis" date="2021" institute="BYU ScholarsArchive" country="Provo, UT, USA">
        <title>Applications of and Algorithms for Genome Assembly and Genomic Analyses with an Emphasis on Marine Teleosts.</title>
        <authorList>
            <person name="Pickett B.D."/>
        </authorList>
    </citation>
    <scope>NUCLEOTIDE SEQUENCE</scope>
    <source>
        <strain evidence="4">HI-2016</strain>
    </source>
</reference>
<dbReference type="SUPFAM" id="SSF54117">
    <property type="entry name" value="Interleukin 8-like chemokines"/>
    <property type="match status" value="1"/>
</dbReference>
<keyword evidence="2" id="KW-0732">Signal</keyword>
<dbReference type="InterPro" id="IPR036048">
    <property type="entry name" value="Interleukin_8-like_sf"/>
</dbReference>
<evidence type="ECO:0000256" key="2">
    <source>
        <dbReference type="SAM" id="SignalP"/>
    </source>
</evidence>
<dbReference type="EMBL" id="JAFBMS010000046">
    <property type="protein sequence ID" value="KAG9340106.1"/>
    <property type="molecule type" value="Genomic_DNA"/>
</dbReference>
<keyword evidence="1" id="KW-0202">Cytokine</keyword>